<dbReference type="EMBL" id="BQXU01000042">
    <property type="protein sequence ID" value="GKT50926.1"/>
    <property type="molecule type" value="Genomic_DNA"/>
</dbReference>
<dbReference type="RefSeq" id="XP_049133276.1">
    <property type="nucleotide sequence ID" value="XM_049277319.1"/>
</dbReference>
<comment type="caution">
    <text evidence="1">The sequence shown here is derived from an EMBL/GenBank/DDBJ whole genome shotgun (WGS) entry which is preliminary data.</text>
</comment>
<dbReference type="Proteomes" id="UP001055115">
    <property type="component" value="Unassembled WGS sequence"/>
</dbReference>
<evidence type="ECO:0000313" key="1">
    <source>
        <dbReference type="EMBL" id="GKT50926.1"/>
    </source>
</evidence>
<organism evidence="1 2">
    <name type="scientific">Colletotrichum spaethianum</name>
    <dbReference type="NCBI Taxonomy" id="700344"/>
    <lineage>
        <taxon>Eukaryota</taxon>
        <taxon>Fungi</taxon>
        <taxon>Dikarya</taxon>
        <taxon>Ascomycota</taxon>
        <taxon>Pezizomycotina</taxon>
        <taxon>Sordariomycetes</taxon>
        <taxon>Hypocreomycetidae</taxon>
        <taxon>Glomerellales</taxon>
        <taxon>Glomerellaceae</taxon>
        <taxon>Colletotrichum</taxon>
        <taxon>Colletotrichum spaethianum species complex</taxon>
    </lineage>
</organism>
<reference evidence="1 2" key="1">
    <citation type="submission" date="2022-03" db="EMBL/GenBank/DDBJ databases">
        <title>Genome data of Colletotrichum spp.</title>
        <authorList>
            <person name="Utami Y.D."/>
            <person name="Hiruma K."/>
        </authorList>
    </citation>
    <scope>NUCLEOTIDE SEQUENCE [LARGE SCALE GENOMIC DNA]</scope>
    <source>
        <strain evidence="1 2">MAFF 239500</strain>
    </source>
</reference>
<sequence length="127" mass="12925">MAPVLLGASSDELCPFFSLAGEVASLAGGADWVGDRVDAEDASDVGLEIGEETIEDVEATVSDVGSEDDVLDEVDGSGVTVTLGTATIVGSFSSVSTVAFAPQAMYEKPPSKLPARITVEQNCVSAL</sequence>
<proteinExistence type="predicted"/>
<protein>
    <submittedName>
        <fullName evidence="1">Uncharacterized protein</fullName>
    </submittedName>
</protein>
<evidence type="ECO:0000313" key="2">
    <source>
        <dbReference type="Proteomes" id="UP001055115"/>
    </source>
</evidence>
<dbReference type="AlphaFoldDB" id="A0AA37UL02"/>
<gene>
    <name evidence="1" type="ORF">ColSpa_11107</name>
</gene>
<dbReference type="GeneID" id="73331909"/>
<accession>A0AA37UL02</accession>
<keyword evidence="2" id="KW-1185">Reference proteome</keyword>
<name>A0AA37UL02_9PEZI</name>